<protein>
    <submittedName>
        <fullName evidence="2">Uncharacterized protein</fullName>
    </submittedName>
</protein>
<accession>A0A4Y8NBD5</accession>
<dbReference type="GeneID" id="97310674"/>
<evidence type="ECO:0000313" key="3">
    <source>
        <dbReference type="Proteomes" id="UP000297385"/>
    </source>
</evidence>
<proteinExistence type="predicted"/>
<feature type="compositionally biased region" description="Basic and acidic residues" evidence="1">
    <location>
        <begin position="1"/>
        <end position="19"/>
    </location>
</feature>
<name>A0A4Y8NBD5_9BURK</name>
<organism evidence="2 3">
    <name type="scientific">Paraburkholderia dipogonis</name>
    <dbReference type="NCBI Taxonomy" id="1211383"/>
    <lineage>
        <taxon>Bacteria</taxon>
        <taxon>Pseudomonadati</taxon>
        <taxon>Pseudomonadota</taxon>
        <taxon>Betaproteobacteria</taxon>
        <taxon>Burkholderiales</taxon>
        <taxon>Burkholderiaceae</taxon>
        <taxon>Paraburkholderia</taxon>
    </lineage>
</organism>
<comment type="caution">
    <text evidence="2">The sequence shown here is derived from an EMBL/GenBank/DDBJ whole genome shotgun (WGS) entry which is preliminary data.</text>
</comment>
<feature type="region of interest" description="Disordered" evidence="1">
    <location>
        <begin position="1"/>
        <end position="20"/>
    </location>
</feature>
<reference evidence="2 3" key="1">
    <citation type="submission" date="2019-03" db="EMBL/GenBank/DDBJ databases">
        <title>Complete Genome Sequence of Paraburkholderia dipogonis ICMP 19430T, a Nitrogen-fixing Symbiont of the South African Invasive Legume Dipogon lignosus in New Zealand.</title>
        <authorList>
            <person name="De Meyer S.E."/>
        </authorList>
    </citation>
    <scope>NUCLEOTIDE SEQUENCE [LARGE SCALE GENOMIC DNA]</scope>
    <source>
        <strain evidence="2 3">ICMP 19430</strain>
    </source>
</reference>
<evidence type="ECO:0000313" key="2">
    <source>
        <dbReference type="EMBL" id="TFE46995.1"/>
    </source>
</evidence>
<sequence>MKHSIQREQSGEASRESSAIREVAGRVMRGTARKWHISGLLSLPYSLTHIYYPSLDCPINLIEGLVLSEG</sequence>
<dbReference type="EMBL" id="SNVI01000001">
    <property type="protein sequence ID" value="TFE46995.1"/>
    <property type="molecule type" value="Genomic_DNA"/>
</dbReference>
<dbReference type="Proteomes" id="UP000297385">
    <property type="component" value="Unassembled WGS sequence"/>
</dbReference>
<evidence type="ECO:0000256" key="1">
    <source>
        <dbReference type="SAM" id="MobiDB-lite"/>
    </source>
</evidence>
<gene>
    <name evidence="2" type="ORF">E2553_19340</name>
</gene>
<dbReference type="AlphaFoldDB" id="A0A4Y8NBD5"/>
<dbReference type="RefSeq" id="WP_134458588.1">
    <property type="nucleotide sequence ID" value="NZ_JBHMFL010000047.1"/>
</dbReference>